<dbReference type="Proteomes" id="UP001154282">
    <property type="component" value="Unassembled WGS sequence"/>
</dbReference>
<name>A0AAV0QWP9_9ROSI</name>
<dbReference type="AlphaFoldDB" id="A0AAV0QWP9"/>
<evidence type="ECO:0000313" key="1">
    <source>
        <dbReference type="EMBL" id="CAI0548784.1"/>
    </source>
</evidence>
<dbReference type="EMBL" id="CAMGYJ010000010">
    <property type="protein sequence ID" value="CAI0548784.1"/>
    <property type="molecule type" value="Genomic_DNA"/>
</dbReference>
<organism evidence="1 2">
    <name type="scientific">Linum tenue</name>
    <dbReference type="NCBI Taxonomy" id="586396"/>
    <lineage>
        <taxon>Eukaryota</taxon>
        <taxon>Viridiplantae</taxon>
        <taxon>Streptophyta</taxon>
        <taxon>Embryophyta</taxon>
        <taxon>Tracheophyta</taxon>
        <taxon>Spermatophyta</taxon>
        <taxon>Magnoliopsida</taxon>
        <taxon>eudicotyledons</taxon>
        <taxon>Gunneridae</taxon>
        <taxon>Pentapetalae</taxon>
        <taxon>rosids</taxon>
        <taxon>fabids</taxon>
        <taxon>Malpighiales</taxon>
        <taxon>Linaceae</taxon>
        <taxon>Linum</taxon>
    </lineage>
</organism>
<accession>A0AAV0QWP9</accession>
<evidence type="ECO:0000313" key="2">
    <source>
        <dbReference type="Proteomes" id="UP001154282"/>
    </source>
</evidence>
<reference evidence="1" key="1">
    <citation type="submission" date="2022-08" db="EMBL/GenBank/DDBJ databases">
        <authorList>
            <person name="Gutierrez-Valencia J."/>
        </authorList>
    </citation>
    <scope>NUCLEOTIDE SEQUENCE</scope>
</reference>
<proteinExistence type="predicted"/>
<keyword evidence="2" id="KW-1185">Reference proteome</keyword>
<sequence>MALVFRVEFDGEGKVIASPQKEKLPSVRKWFVIHPTCQDRLERSGKLQGNCHHEPPNSQHQ</sequence>
<gene>
    <name evidence="1" type="ORF">LITE_LOCUS44893</name>
</gene>
<comment type="caution">
    <text evidence="1">The sequence shown here is derived from an EMBL/GenBank/DDBJ whole genome shotgun (WGS) entry which is preliminary data.</text>
</comment>
<protein>
    <submittedName>
        <fullName evidence="1">Uncharacterized protein</fullName>
    </submittedName>
</protein>